<evidence type="ECO:0000313" key="2">
    <source>
        <dbReference type="EMBL" id="OAG19599.1"/>
    </source>
</evidence>
<dbReference type="EMBL" id="KV441480">
    <property type="protein sequence ID" value="OAG19599.1"/>
    <property type="molecule type" value="Genomic_DNA"/>
</dbReference>
<feature type="compositionally biased region" description="Polar residues" evidence="1">
    <location>
        <begin position="319"/>
        <end position="338"/>
    </location>
</feature>
<feature type="compositionally biased region" description="Polar residues" evidence="1">
    <location>
        <begin position="441"/>
        <end position="453"/>
    </location>
</feature>
<evidence type="ECO:0000313" key="3">
    <source>
        <dbReference type="Proteomes" id="UP000077248"/>
    </source>
</evidence>
<dbReference type="Proteomes" id="UP000077248">
    <property type="component" value="Unassembled WGS sequence"/>
</dbReference>
<feature type="region of interest" description="Disordered" evidence="1">
    <location>
        <begin position="302"/>
        <end position="507"/>
    </location>
</feature>
<gene>
    <name evidence="2" type="ORF">CC77DRAFT_964242</name>
</gene>
<keyword evidence="3" id="KW-1185">Reference proteome</keyword>
<reference evidence="2 3" key="1">
    <citation type="submission" date="2016-05" db="EMBL/GenBank/DDBJ databases">
        <title>Comparative analysis of secretome profiles of manganese(II)-oxidizing ascomycete fungi.</title>
        <authorList>
            <consortium name="DOE Joint Genome Institute"/>
            <person name="Zeiner C.A."/>
            <person name="Purvine S.O."/>
            <person name="Zink E.M."/>
            <person name="Wu S."/>
            <person name="Pasa-Tolic L."/>
            <person name="Chaput D.L."/>
            <person name="Haridas S."/>
            <person name="Grigoriev I.V."/>
            <person name="Santelli C.M."/>
            <person name="Hansel C.M."/>
        </authorList>
    </citation>
    <scope>NUCLEOTIDE SEQUENCE [LARGE SCALE GENOMIC DNA]</scope>
    <source>
        <strain evidence="2 3">SRC1lrK2f</strain>
    </source>
</reference>
<feature type="compositionally biased region" description="Low complexity" evidence="1">
    <location>
        <begin position="401"/>
        <end position="425"/>
    </location>
</feature>
<dbReference type="VEuPathDB" id="FungiDB:CC77DRAFT_964242"/>
<dbReference type="AlphaFoldDB" id="A0A177DL82"/>
<evidence type="ECO:0008006" key="4">
    <source>
        <dbReference type="Google" id="ProtNLM"/>
    </source>
</evidence>
<accession>A0A177DL82</accession>
<name>A0A177DL82_ALTAL</name>
<dbReference type="KEGG" id="aalt:CC77DRAFT_964242"/>
<proteinExistence type="predicted"/>
<evidence type="ECO:0000256" key="1">
    <source>
        <dbReference type="SAM" id="MobiDB-lite"/>
    </source>
</evidence>
<dbReference type="GeneID" id="29121274"/>
<organism evidence="2 3">
    <name type="scientific">Alternaria alternata</name>
    <name type="common">Alternaria rot fungus</name>
    <name type="synonym">Torula alternata</name>
    <dbReference type="NCBI Taxonomy" id="5599"/>
    <lineage>
        <taxon>Eukaryota</taxon>
        <taxon>Fungi</taxon>
        <taxon>Dikarya</taxon>
        <taxon>Ascomycota</taxon>
        <taxon>Pezizomycotina</taxon>
        <taxon>Dothideomycetes</taxon>
        <taxon>Pleosporomycetidae</taxon>
        <taxon>Pleosporales</taxon>
        <taxon>Pleosporineae</taxon>
        <taxon>Pleosporaceae</taxon>
        <taxon>Alternaria</taxon>
        <taxon>Alternaria sect. Alternaria</taxon>
        <taxon>Alternaria alternata complex</taxon>
    </lineage>
</organism>
<protein>
    <recommendedName>
        <fullName evidence="4">Fungal N-terminal domain-containing protein</fullName>
    </recommendedName>
</protein>
<dbReference type="OMA" id="AYAEQMC"/>
<feature type="compositionally biased region" description="Low complexity" evidence="1">
    <location>
        <begin position="377"/>
        <end position="392"/>
    </location>
</feature>
<dbReference type="STRING" id="5599.A0A177DL82"/>
<sequence>MLLPSQPLSTGISGHRSPQHSRYGVLYPGAWRWACPRLHCERLNSPHGSRTHSISRASPRCSVPNSWTLWKPPIAIGIFTCVLFTYLAEYFKFVHDPSSSATMTVPSIGDILMLSQKAWKVGRTFYACQKDAPPELHYVETEVGSLAKALKLLAETLHAEYGGELFQSADQETKDSIGAILRSCQRKVDDLDSLIDQYQVIRKHRTVGGFAIERSWSDLVLTSYKTMIWTTEGGDLANLREILQTHTSSVTVLAEALQSKSMTRLESVVTPMAERVDHMYHSTGSLDQQLDEVHRLVENLAVASQDSHVPPVPARNPARSPTTEAANPLSQSIHTSSPPNSPPRDPKTKVSLPRIAQCPRSPKQSLLVEHDDEAPVTSSPTRTISTSRASSPNQKRVSEFSFGGSSLRYSSSSYASSDAGTSSAGWQSPSPLLHEAHLGRHQSTSTKKTSPLTRTPEVPGPGQKNDTRHLTLLPPPAMRLGPPHELERTSTQTSQAKLSPFPSSPEIMKLHRSSTTASQKATFEKEAFRNSAILCDVRGSLVEYSHRINQDDPRDVEMIQASEECRIAVVRKRVTDPETRSVRVVTSVWAFSDDNTTRVELRMEDDQMYIPYSSYFNPAKVSITVPCELKFHDIKHGNRPARTEKTSWVNYVFDSGQAAALFQNELMGRTLLATFRTEKTMRIHEGLSKSFSYAEQMCGLENLRVWEDNDTGAIIALIHFSADFRNGYLAFYLNSSVNPIKVKDDGNREVKIKGLRVPIDRGDRAMRKDSVAEAAVKGKGKEKVGIEKAVEKGKVISGAKIEFATDMEKKEFLEMCKEMQRNMIELPDLLGVN</sequence>
<dbReference type="RefSeq" id="XP_018385020.1">
    <property type="nucleotide sequence ID" value="XM_018535680.1"/>
</dbReference>